<evidence type="ECO:0000259" key="13">
    <source>
        <dbReference type="Pfam" id="PF03264"/>
    </source>
</evidence>
<dbReference type="PANTHER" id="PTHR30333:SF1">
    <property type="entry name" value="CYTOCHROME C-TYPE PROTEIN NAPC"/>
    <property type="match status" value="1"/>
</dbReference>
<comment type="subcellular location">
    <subcellularLocation>
        <location evidence="1">Cell membrane</location>
        <topology evidence="1">Single-pass membrane protein</topology>
    </subcellularLocation>
</comment>
<dbReference type="OrthoDB" id="9782159at2"/>
<evidence type="ECO:0000256" key="12">
    <source>
        <dbReference type="SAM" id="Phobius"/>
    </source>
</evidence>
<evidence type="ECO:0000256" key="10">
    <source>
        <dbReference type="ARBA" id="ARBA00023004"/>
    </source>
</evidence>
<dbReference type="Proteomes" id="UP000006062">
    <property type="component" value="Chromosome"/>
</dbReference>
<dbReference type="GO" id="GO:0009061">
    <property type="term" value="P:anaerobic respiration"/>
    <property type="evidence" value="ECO:0007669"/>
    <property type="project" value="TreeGrafter"/>
</dbReference>
<dbReference type="STRING" id="765911.Thivi_4241"/>
<evidence type="ECO:0000256" key="6">
    <source>
        <dbReference type="ARBA" id="ARBA00022692"/>
    </source>
</evidence>
<evidence type="ECO:0000256" key="4">
    <source>
        <dbReference type="ARBA" id="ARBA00022475"/>
    </source>
</evidence>
<comment type="similarity">
    <text evidence="2">Belongs to the NapC/NirT/NrfH family.</text>
</comment>
<sequence>MPDHRQTSAPKTRARRATWLILLVGIGIGILFWGGFNTAMEATNTEPFCISCHEMKVNVYQEYTDTIHYANRTGVRATCPDCHVPKDWVHKIARKIQASNELYHHFLGALDTPEKFEAKRFELAQNVWRTMKRTDSRECRNCHDFESMDYTKQESRSSQAHQDAEDAGLTCIDCHKGIAHSLPMEYDPEKDAPGKSIFYSEAVRGDALAASPEAVRGEALEP</sequence>
<evidence type="ECO:0000256" key="8">
    <source>
        <dbReference type="ARBA" id="ARBA00022982"/>
    </source>
</evidence>
<feature type="domain" description="NapC/NirT cytochrome c N-terminal" evidence="13">
    <location>
        <begin position="14"/>
        <end position="184"/>
    </location>
</feature>
<evidence type="ECO:0000256" key="7">
    <source>
        <dbReference type="ARBA" id="ARBA00022723"/>
    </source>
</evidence>
<dbReference type="InterPro" id="IPR005126">
    <property type="entry name" value="NapC/NirT_cyt_c_N"/>
</dbReference>
<dbReference type="GO" id="GO:0046872">
    <property type="term" value="F:metal ion binding"/>
    <property type="evidence" value="ECO:0007669"/>
    <property type="project" value="UniProtKB-KW"/>
</dbReference>
<dbReference type="GO" id="GO:0005886">
    <property type="term" value="C:plasma membrane"/>
    <property type="evidence" value="ECO:0007669"/>
    <property type="project" value="UniProtKB-SubCell"/>
</dbReference>
<evidence type="ECO:0000256" key="5">
    <source>
        <dbReference type="ARBA" id="ARBA00022617"/>
    </source>
</evidence>
<keyword evidence="15" id="KW-1185">Reference proteome</keyword>
<feature type="transmembrane region" description="Helical" evidence="12">
    <location>
        <begin position="17"/>
        <end position="36"/>
    </location>
</feature>
<dbReference type="KEGG" id="tvi:Thivi_4241"/>
<dbReference type="AlphaFoldDB" id="I3YGD6"/>
<proteinExistence type="inferred from homology"/>
<keyword evidence="7" id="KW-0479">Metal-binding</keyword>
<keyword evidence="5" id="KW-0349">Heme</keyword>
<protein>
    <submittedName>
        <fullName evidence="14">Nitrate/TMAO reductase, membrane-bound tetraheme cytochrome c subunit</fullName>
    </submittedName>
</protein>
<keyword evidence="11 12" id="KW-0472">Membrane</keyword>
<gene>
    <name evidence="14" type="ordered locus">Thivi_4241</name>
</gene>
<reference evidence="14 15" key="1">
    <citation type="submission" date="2012-06" db="EMBL/GenBank/DDBJ databases">
        <title>Complete sequence of Thiocystis violascens DSM 198.</title>
        <authorList>
            <consortium name="US DOE Joint Genome Institute"/>
            <person name="Lucas S."/>
            <person name="Han J."/>
            <person name="Lapidus A."/>
            <person name="Cheng J.-F."/>
            <person name="Goodwin L."/>
            <person name="Pitluck S."/>
            <person name="Peters L."/>
            <person name="Ovchinnikova G."/>
            <person name="Teshima H."/>
            <person name="Detter J.C."/>
            <person name="Han C."/>
            <person name="Tapia R."/>
            <person name="Land M."/>
            <person name="Hauser L."/>
            <person name="Kyrpides N."/>
            <person name="Ivanova N."/>
            <person name="Pagani I."/>
            <person name="Vogl K."/>
            <person name="Liu Z."/>
            <person name="Frigaard N.-U."/>
            <person name="Bryant D."/>
            <person name="Woyke T."/>
        </authorList>
    </citation>
    <scope>NUCLEOTIDE SEQUENCE [LARGE SCALE GENOMIC DNA]</scope>
    <source>
        <strain evidence="15">ATCC 17096 / DSM 198 / 6111</strain>
    </source>
</reference>
<dbReference type="EMBL" id="CP003154">
    <property type="protein sequence ID" value="AFL76054.1"/>
    <property type="molecule type" value="Genomic_DNA"/>
</dbReference>
<evidence type="ECO:0000313" key="15">
    <source>
        <dbReference type="Proteomes" id="UP000006062"/>
    </source>
</evidence>
<dbReference type="Pfam" id="PF03264">
    <property type="entry name" value="Cytochrom_NNT"/>
    <property type="match status" value="1"/>
</dbReference>
<evidence type="ECO:0000313" key="14">
    <source>
        <dbReference type="EMBL" id="AFL76054.1"/>
    </source>
</evidence>
<evidence type="ECO:0000256" key="2">
    <source>
        <dbReference type="ARBA" id="ARBA00007395"/>
    </source>
</evidence>
<dbReference type="RefSeq" id="WP_014780436.1">
    <property type="nucleotide sequence ID" value="NC_018012.1"/>
</dbReference>
<keyword evidence="10" id="KW-0408">Iron</keyword>
<evidence type="ECO:0000256" key="9">
    <source>
        <dbReference type="ARBA" id="ARBA00022989"/>
    </source>
</evidence>
<accession>I3YGD6</accession>
<evidence type="ECO:0000256" key="3">
    <source>
        <dbReference type="ARBA" id="ARBA00022448"/>
    </source>
</evidence>
<organism evidence="14 15">
    <name type="scientific">Thiocystis violascens (strain ATCC 17096 / DSM 198 / 6111)</name>
    <name type="common">Chromatium violascens</name>
    <dbReference type="NCBI Taxonomy" id="765911"/>
    <lineage>
        <taxon>Bacteria</taxon>
        <taxon>Pseudomonadati</taxon>
        <taxon>Pseudomonadota</taxon>
        <taxon>Gammaproteobacteria</taxon>
        <taxon>Chromatiales</taxon>
        <taxon>Chromatiaceae</taxon>
        <taxon>Thiocystis</taxon>
    </lineage>
</organism>
<evidence type="ECO:0000256" key="1">
    <source>
        <dbReference type="ARBA" id="ARBA00004162"/>
    </source>
</evidence>
<dbReference type="FunFam" id="1.10.3820.10:FF:000001">
    <property type="entry name" value="Cytochrome c-type protein"/>
    <property type="match status" value="1"/>
</dbReference>
<dbReference type="GO" id="GO:0009055">
    <property type="term" value="F:electron transfer activity"/>
    <property type="evidence" value="ECO:0007669"/>
    <property type="project" value="TreeGrafter"/>
</dbReference>
<dbReference type="SUPFAM" id="SSF48695">
    <property type="entry name" value="Multiheme cytochromes"/>
    <property type="match status" value="1"/>
</dbReference>
<dbReference type="InterPro" id="IPR051174">
    <property type="entry name" value="Cytochrome_c-type_ET"/>
</dbReference>
<dbReference type="InterPro" id="IPR036280">
    <property type="entry name" value="Multihaem_cyt_sf"/>
</dbReference>
<keyword evidence="8" id="KW-0249">Electron transport</keyword>
<keyword evidence="6 12" id="KW-0812">Transmembrane</keyword>
<dbReference type="InterPro" id="IPR038266">
    <property type="entry name" value="NapC/NirT_cytc_sf"/>
</dbReference>
<dbReference type="eggNOG" id="COG3005">
    <property type="taxonomic scope" value="Bacteria"/>
</dbReference>
<dbReference type="PANTHER" id="PTHR30333">
    <property type="entry name" value="CYTOCHROME C-TYPE PROTEIN"/>
    <property type="match status" value="1"/>
</dbReference>
<keyword evidence="9 12" id="KW-1133">Transmembrane helix</keyword>
<evidence type="ECO:0000256" key="11">
    <source>
        <dbReference type="ARBA" id="ARBA00023136"/>
    </source>
</evidence>
<name>I3YGD6_THIV6</name>
<keyword evidence="3" id="KW-0813">Transport</keyword>
<keyword evidence="4" id="KW-1003">Cell membrane</keyword>
<dbReference type="HOGENOM" id="CLU_096753_2_0_6"/>
<dbReference type="Gene3D" id="1.10.3820.10">
    <property type="entry name" value="Di-heme elbow motif domain"/>
    <property type="match status" value="1"/>
</dbReference>